<evidence type="ECO:0000313" key="3">
    <source>
        <dbReference type="Proteomes" id="UP000831068"/>
    </source>
</evidence>
<keyword evidence="1" id="KW-0812">Transmembrane</keyword>
<gene>
    <name evidence="2" type="ORF">MTP08_10310</name>
</gene>
<keyword evidence="3" id="KW-1185">Reference proteome</keyword>
<keyword evidence="1" id="KW-0472">Membrane</keyword>
<evidence type="ECO:0000313" key="2">
    <source>
        <dbReference type="EMBL" id="UOE37458.1"/>
    </source>
</evidence>
<reference evidence="2 3" key="1">
    <citation type="submission" date="2022-03" db="EMBL/GenBank/DDBJ databases">
        <title>Chryseobacterium sp. isolated from the Andong Sikhe.</title>
        <authorList>
            <person name="Won M."/>
            <person name="Kim S.-J."/>
            <person name="Kwon S.-W."/>
        </authorList>
    </citation>
    <scope>NUCLEOTIDE SEQUENCE [LARGE SCALE GENOMIC DNA]</scope>
    <source>
        <strain evidence="2 3">ADR-1</strain>
    </source>
</reference>
<feature type="transmembrane region" description="Helical" evidence="1">
    <location>
        <begin position="41"/>
        <end position="60"/>
    </location>
</feature>
<sequence length="161" mass="19561">MKLKIKRPLTVYFRFILMLLSFSLPFVFSNAAYDNMISEGHYFWFLYFIVIFLLMIYFLVKTNYYELINAKIYDEKLLYYNLLFLKREIKLKEIKGYKNGVDENSNEFFTIYDNRNRKIATLKESLYSNLAEFLEALNCERIGYENTAFHKIILRIKSFFQ</sequence>
<feature type="transmembrane region" description="Helical" evidence="1">
    <location>
        <begin position="12"/>
        <end position="29"/>
    </location>
</feature>
<dbReference type="RefSeq" id="WP_065720761.1">
    <property type="nucleotide sequence ID" value="NZ_CP094529.1"/>
</dbReference>
<protein>
    <submittedName>
        <fullName evidence="2">Uncharacterized protein</fullName>
    </submittedName>
</protein>
<dbReference type="EMBL" id="CP094529">
    <property type="protein sequence ID" value="UOE37458.1"/>
    <property type="molecule type" value="Genomic_DNA"/>
</dbReference>
<proteinExistence type="predicted"/>
<evidence type="ECO:0000256" key="1">
    <source>
        <dbReference type="SAM" id="Phobius"/>
    </source>
</evidence>
<keyword evidence="1" id="KW-1133">Transmembrane helix</keyword>
<name>A0ABY4BE72_9FLAO</name>
<dbReference type="Proteomes" id="UP000831068">
    <property type="component" value="Chromosome"/>
</dbReference>
<accession>A0ABY4BE72</accession>
<organism evidence="2 3">
    <name type="scientific">Chryseobacterium oryzae</name>
    <dbReference type="NCBI Taxonomy" id="2929799"/>
    <lineage>
        <taxon>Bacteria</taxon>
        <taxon>Pseudomonadati</taxon>
        <taxon>Bacteroidota</taxon>
        <taxon>Flavobacteriia</taxon>
        <taxon>Flavobacteriales</taxon>
        <taxon>Weeksellaceae</taxon>
        <taxon>Chryseobacterium group</taxon>
        <taxon>Chryseobacterium</taxon>
    </lineage>
</organism>
<dbReference type="GeneID" id="78302038"/>